<evidence type="ECO:0000259" key="3">
    <source>
        <dbReference type="PROSITE" id="PS51704"/>
    </source>
</evidence>
<feature type="compositionally biased region" description="Low complexity" evidence="1">
    <location>
        <begin position="34"/>
        <end position="48"/>
    </location>
</feature>
<keyword evidence="4" id="KW-0378">Hydrolase</keyword>
<dbReference type="InterPro" id="IPR030395">
    <property type="entry name" value="GP_PDE_dom"/>
</dbReference>
<feature type="chain" id="PRO_5046825025" evidence="2">
    <location>
        <begin position="24"/>
        <end position="360"/>
    </location>
</feature>
<protein>
    <submittedName>
        <fullName evidence="4">Glycerophosphoryl diester phosphodiesterase</fullName>
        <ecNumber evidence="4">3.1.4.46</ecNumber>
    </submittedName>
</protein>
<evidence type="ECO:0000313" key="5">
    <source>
        <dbReference type="Proteomes" id="UP001252243"/>
    </source>
</evidence>
<dbReference type="PANTHER" id="PTHR46211:SF14">
    <property type="entry name" value="GLYCEROPHOSPHODIESTER PHOSPHODIESTERASE"/>
    <property type="match status" value="1"/>
</dbReference>
<dbReference type="EMBL" id="JAVDVQ010000012">
    <property type="protein sequence ID" value="MDR7083623.1"/>
    <property type="molecule type" value="Genomic_DNA"/>
</dbReference>
<organism evidence="4 5">
    <name type="scientific">Arthrobacter ginsengisoli</name>
    <dbReference type="NCBI Taxonomy" id="1356565"/>
    <lineage>
        <taxon>Bacteria</taxon>
        <taxon>Bacillati</taxon>
        <taxon>Actinomycetota</taxon>
        <taxon>Actinomycetes</taxon>
        <taxon>Micrococcales</taxon>
        <taxon>Micrococcaceae</taxon>
        <taxon>Arthrobacter</taxon>
    </lineage>
</organism>
<name>A0ABU1UEJ8_9MICC</name>
<evidence type="ECO:0000313" key="4">
    <source>
        <dbReference type="EMBL" id="MDR7083623.1"/>
    </source>
</evidence>
<comment type="caution">
    <text evidence="4">The sequence shown here is derived from an EMBL/GenBank/DDBJ whole genome shotgun (WGS) entry which is preliminary data.</text>
</comment>
<dbReference type="EC" id="3.1.4.46" evidence="4"/>
<dbReference type="InterPro" id="IPR017946">
    <property type="entry name" value="PLC-like_Pdiesterase_TIM-brl"/>
</dbReference>
<gene>
    <name evidence="4" type="ORF">J2X01_002918</name>
</gene>
<keyword evidence="2" id="KW-0732">Signal</keyword>
<evidence type="ECO:0000256" key="1">
    <source>
        <dbReference type="SAM" id="MobiDB-lite"/>
    </source>
</evidence>
<feature type="domain" description="GP-PDE" evidence="3">
    <location>
        <begin position="58"/>
        <end position="345"/>
    </location>
</feature>
<dbReference type="PANTHER" id="PTHR46211">
    <property type="entry name" value="GLYCEROPHOSPHORYL DIESTER PHOSPHODIESTERASE"/>
    <property type="match status" value="1"/>
</dbReference>
<dbReference type="Proteomes" id="UP001252243">
    <property type="component" value="Unassembled WGS sequence"/>
</dbReference>
<keyword evidence="5" id="KW-1185">Reference proteome</keyword>
<dbReference type="SUPFAM" id="SSF51695">
    <property type="entry name" value="PLC-like phosphodiesterases"/>
    <property type="match status" value="1"/>
</dbReference>
<feature type="region of interest" description="Disordered" evidence="1">
    <location>
        <begin position="26"/>
        <end position="67"/>
    </location>
</feature>
<dbReference type="PROSITE" id="PS51704">
    <property type="entry name" value="GP_PDE"/>
    <property type="match status" value="1"/>
</dbReference>
<dbReference type="Pfam" id="PF03009">
    <property type="entry name" value="GDPD"/>
    <property type="match status" value="1"/>
</dbReference>
<feature type="signal peptide" evidence="2">
    <location>
        <begin position="1"/>
        <end position="23"/>
    </location>
</feature>
<dbReference type="RefSeq" id="WP_310058667.1">
    <property type="nucleotide sequence ID" value="NZ_JAVDVQ010000012.1"/>
</dbReference>
<proteinExistence type="predicted"/>
<reference evidence="4 5" key="1">
    <citation type="submission" date="2023-07" db="EMBL/GenBank/DDBJ databases">
        <title>Sorghum-associated microbial communities from plants grown in Nebraska, USA.</title>
        <authorList>
            <person name="Schachtman D."/>
        </authorList>
    </citation>
    <scope>NUCLEOTIDE SEQUENCE [LARGE SCALE GENOMIC DNA]</scope>
    <source>
        <strain evidence="4 5">BE167</strain>
    </source>
</reference>
<evidence type="ECO:0000256" key="2">
    <source>
        <dbReference type="SAM" id="SignalP"/>
    </source>
</evidence>
<dbReference type="Gene3D" id="3.20.20.190">
    <property type="entry name" value="Phosphatidylinositol (PI) phosphodiesterase"/>
    <property type="match status" value="1"/>
</dbReference>
<accession>A0ABU1UEJ8</accession>
<dbReference type="GO" id="GO:0008889">
    <property type="term" value="F:glycerophosphodiester phosphodiesterase activity"/>
    <property type="evidence" value="ECO:0007669"/>
    <property type="project" value="UniProtKB-EC"/>
</dbReference>
<sequence length="360" mass="37885">MRTVLTAAATAALIASLASPAVAASNTEAGSAPSSNASGTAAAEATASIKTNERNGSVDLQSHRGGRGEWTEESLAAFATSLKLGVTTLELDTHLTSDGKVIVWHDDTIQADKCRDTAEATPGDAGFPYVGDRVAELSLAQIRTLDCGFIQLKGYPEQDVIEGNRIAELKDVFQLVRDADAQKVRFNIETKVESSQIGGEGMVALTNAVVTEIQASGTADRITLQSFDWSSLNLTREIAPELPLVALSSGDAWLQIGQPGASPNLGGIDIDTYGGSLAKAAAAQGYDAVSPTFRSVTPGMIAEAHELGLPVIPWTVNTTADMERLMDLGVDGIITDYPTRLRTVMEERGLKLPKAYAPKA</sequence>